<feature type="region of interest" description="Disordered" evidence="2">
    <location>
        <begin position="59"/>
        <end position="80"/>
    </location>
</feature>
<feature type="compositionally biased region" description="Acidic residues" evidence="2">
    <location>
        <begin position="158"/>
        <end position="170"/>
    </location>
</feature>
<keyword evidence="4" id="KW-1185">Reference proteome</keyword>
<accession>A0A4U0WHP4</accession>
<gene>
    <name evidence="3" type="ORF">B0A55_12446</name>
</gene>
<dbReference type="EMBL" id="NAJQ01001068">
    <property type="protein sequence ID" value="TKA62490.1"/>
    <property type="molecule type" value="Genomic_DNA"/>
</dbReference>
<feature type="coiled-coil region" evidence="1">
    <location>
        <begin position="122"/>
        <end position="149"/>
    </location>
</feature>
<dbReference type="AlphaFoldDB" id="A0A4U0WHP4"/>
<evidence type="ECO:0000256" key="1">
    <source>
        <dbReference type="SAM" id="Coils"/>
    </source>
</evidence>
<organism evidence="3 4">
    <name type="scientific">Friedmanniomyces simplex</name>
    <dbReference type="NCBI Taxonomy" id="329884"/>
    <lineage>
        <taxon>Eukaryota</taxon>
        <taxon>Fungi</taxon>
        <taxon>Dikarya</taxon>
        <taxon>Ascomycota</taxon>
        <taxon>Pezizomycotina</taxon>
        <taxon>Dothideomycetes</taxon>
        <taxon>Dothideomycetidae</taxon>
        <taxon>Mycosphaerellales</taxon>
        <taxon>Teratosphaeriaceae</taxon>
        <taxon>Friedmanniomyces</taxon>
    </lineage>
</organism>
<sequence length="185" mass="21217">MDLTARRATRLASGQLRSSPITAIVEDDNETAKQAEQIQHLEASIEALREDGRDDVAALAERRDLERGQTKQDRKRRQQKTFELEVRIQEREAAISQLTGLAERLGWKVAETRRRRQRMEAIRQYEEAITEHSRDAERSTAEAARYRKEVELLWQEQREEEDGAEVDEGEGFAVVDSTSAEPAPS</sequence>
<keyword evidence="1" id="KW-0175">Coiled coil</keyword>
<feature type="region of interest" description="Disordered" evidence="2">
    <location>
        <begin position="1"/>
        <end position="24"/>
    </location>
</feature>
<protein>
    <submittedName>
        <fullName evidence="3">Uncharacterized protein</fullName>
    </submittedName>
</protein>
<proteinExistence type="predicted"/>
<evidence type="ECO:0000313" key="3">
    <source>
        <dbReference type="EMBL" id="TKA62490.1"/>
    </source>
</evidence>
<feature type="compositionally biased region" description="Basic and acidic residues" evidence="2">
    <location>
        <begin position="59"/>
        <end position="72"/>
    </location>
</feature>
<evidence type="ECO:0000313" key="4">
    <source>
        <dbReference type="Proteomes" id="UP000309340"/>
    </source>
</evidence>
<name>A0A4U0WHP4_9PEZI</name>
<reference evidence="3 4" key="1">
    <citation type="submission" date="2017-03" db="EMBL/GenBank/DDBJ databases">
        <title>Genomes of endolithic fungi from Antarctica.</title>
        <authorList>
            <person name="Coleine C."/>
            <person name="Masonjones S."/>
            <person name="Stajich J.E."/>
        </authorList>
    </citation>
    <scope>NUCLEOTIDE SEQUENCE [LARGE SCALE GENOMIC DNA]</scope>
    <source>
        <strain evidence="3 4">CCFEE 5184</strain>
    </source>
</reference>
<feature type="region of interest" description="Disordered" evidence="2">
    <location>
        <begin position="157"/>
        <end position="185"/>
    </location>
</feature>
<evidence type="ECO:0000256" key="2">
    <source>
        <dbReference type="SAM" id="MobiDB-lite"/>
    </source>
</evidence>
<comment type="caution">
    <text evidence="3">The sequence shown here is derived from an EMBL/GenBank/DDBJ whole genome shotgun (WGS) entry which is preliminary data.</text>
</comment>
<dbReference type="Proteomes" id="UP000309340">
    <property type="component" value="Unassembled WGS sequence"/>
</dbReference>
<dbReference type="OrthoDB" id="10565993at2759"/>